<gene>
    <name evidence="2" type="ORF">A1O9_10381</name>
</gene>
<dbReference type="InterPro" id="IPR036291">
    <property type="entry name" value="NAD(P)-bd_dom_sf"/>
</dbReference>
<dbReference type="PANTHER" id="PTHR43157:SF35">
    <property type="entry name" value="DEHYDROGENASE_REDUCTASE FAMILY PROTEIN, PUTATIVE-RELATED"/>
    <property type="match status" value="1"/>
</dbReference>
<dbReference type="EMBL" id="AMGV01000013">
    <property type="protein sequence ID" value="KEF53406.1"/>
    <property type="molecule type" value="Genomic_DNA"/>
</dbReference>
<organism evidence="2 3">
    <name type="scientific">Exophiala aquamarina CBS 119918</name>
    <dbReference type="NCBI Taxonomy" id="1182545"/>
    <lineage>
        <taxon>Eukaryota</taxon>
        <taxon>Fungi</taxon>
        <taxon>Dikarya</taxon>
        <taxon>Ascomycota</taxon>
        <taxon>Pezizomycotina</taxon>
        <taxon>Eurotiomycetes</taxon>
        <taxon>Chaetothyriomycetidae</taxon>
        <taxon>Chaetothyriales</taxon>
        <taxon>Herpotrichiellaceae</taxon>
        <taxon>Exophiala</taxon>
    </lineage>
</organism>
<dbReference type="VEuPathDB" id="FungiDB:A1O9_10381"/>
<dbReference type="RefSeq" id="XP_013255996.1">
    <property type="nucleotide sequence ID" value="XM_013400542.1"/>
</dbReference>
<protein>
    <recommendedName>
        <fullName evidence="4">Short-chain dehydrogenase/reductase family protein</fullName>
    </recommendedName>
</protein>
<sequence>MSSASLPPNEDSNGHYFCRTQIWTKPSAPPPHTTVDGQAAIITGSNTGIGLEAANVLLGLKLSHLILGVRSVSKGNTAADALRKAYPHAKIEVWQLDMASYDSIQTFVRRCHSLDRLDIAIMNAAFSVLEFGTNTTTGHEQMFQVNYLSTALLSILLLPILKNKSPPQTPGRLTLVSSTLALRANFPNHSAVPLTPSFDDPQVFVGAGTNNAYSLSKTLVLILMVKLSRLVNADDVVVNAVGPALTGGSSQLDRHYSRLMKLGLAALKAVAAHSPRQAAWLYVDGSVTKGKESHGSFIINNEYYPFHAIMYTAEGKVAMDRLWNETLEELDFAHVKDILAQM</sequence>
<accession>A0A072P0P5</accession>
<dbReference type="Gene3D" id="3.40.50.720">
    <property type="entry name" value="NAD(P)-binding Rossmann-like Domain"/>
    <property type="match status" value="1"/>
</dbReference>
<name>A0A072P0P5_9EURO</name>
<dbReference type="Proteomes" id="UP000027920">
    <property type="component" value="Unassembled WGS sequence"/>
</dbReference>
<evidence type="ECO:0000313" key="3">
    <source>
        <dbReference type="Proteomes" id="UP000027920"/>
    </source>
</evidence>
<dbReference type="GO" id="GO:0016491">
    <property type="term" value="F:oxidoreductase activity"/>
    <property type="evidence" value="ECO:0007669"/>
    <property type="project" value="UniProtKB-KW"/>
</dbReference>
<evidence type="ECO:0000256" key="1">
    <source>
        <dbReference type="ARBA" id="ARBA00023002"/>
    </source>
</evidence>
<dbReference type="PANTHER" id="PTHR43157">
    <property type="entry name" value="PHOSPHATIDYLINOSITOL-GLYCAN BIOSYNTHESIS CLASS F PROTEIN-RELATED"/>
    <property type="match status" value="1"/>
</dbReference>
<dbReference type="InterPro" id="IPR002347">
    <property type="entry name" value="SDR_fam"/>
</dbReference>
<evidence type="ECO:0000313" key="2">
    <source>
        <dbReference type="EMBL" id="KEF53406.1"/>
    </source>
</evidence>
<reference evidence="2 3" key="1">
    <citation type="submission" date="2013-03" db="EMBL/GenBank/DDBJ databases">
        <title>The Genome Sequence of Exophiala aquamarina CBS 119918.</title>
        <authorList>
            <consortium name="The Broad Institute Genomics Platform"/>
            <person name="Cuomo C."/>
            <person name="de Hoog S."/>
            <person name="Gorbushina A."/>
            <person name="Walker B."/>
            <person name="Young S.K."/>
            <person name="Zeng Q."/>
            <person name="Gargeya S."/>
            <person name="Fitzgerald M."/>
            <person name="Haas B."/>
            <person name="Abouelleil A."/>
            <person name="Allen A.W."/>
            <person name="Alvarado L."/>
            <person name="Arachchi H.M."/>
            <person name="Berlin A.M."/>
            <person name="Chapman S.B."/>
            <person name="Gainer-Dewar J."/>
            <person name="Goldberg J."/>
            <person name="Griggs A."/>
            <person name="Gujja S."/>
            <person name="Hansen M."/>
            <person name="Howarth C."/>
            <person name="Imamovic A."/>
            <person name="Ireland A."/>
            <person name="Larimer J."/>
            <person name="McCowan C."/>
            <person name="Murphy C."/>
            <person name="Pearson M."/>
            <person name="Poon T.W."/>
            <person name="Priest M."/>
            <person name="Roberts A."/>
            <person name="Saif S."/>
            <person name="Shea T."/>
            <person name="Sisk P."/>
            <person name="Sykes S."/>
            <person name="Wortman J."/>
            <person name="Nusbaum C."/>
            <person name="Birren B."/>
        </authorList>
    </citation>
    <scope>NUCLEOTIDE SEQUENCE [LARGE SCALE GENOMIC DNA]</scope>
    <source>
        <strain evidence="2 3">CBS 119918</strain>
    </source>
</reference>
<keyword evidence="1" id="KW-0560">Oxidoreductase</keyword>
<keyword evidence="3" id="KW-1185">Reference proteome</keyword>
<dbReference type="AlphaFoldDB" id="A0A072P0P5"/>
<dbReference type="STRING" id="1182545.A0A072P0P5"/>
<dbReference type="HOGENOM" id="CLU_010194_44_4_1"/>
<dbReference type="GeneID" id="25285285"/>
<dbReference type="OrthoDB" id="191139at2759"/>
<dbReference type="Pfam" id="PF00106">
    <property type="entry name" value="adh_short"/>
    <property type="match status" value="1"/>
</dbReference>
<dbReference type="PRINTS" id="PR00081">
    <property type="entry name" value="GDHRDH"/>
</dbReference>
<evidence type="ECO:0008006" key="4">
    <source>
        <dbReference type="Google" id="ProtNLM"/>
    </source>
</evidence>
<comment type="caution">
    <text evidence="2">The sequence shown here is derived from an EMBL/GenBank/DDBJ whole genome shotgun (WGS) entry which is preliminary data.</text>
</comment>
<dbReference type="SUPFAM" id="SSF51735">
    <property type="entry name" value="NAD(P)-binding Rossmann-fold domains"/>
    <property type="match status" value="1"/>
</dbReference>
<proteinExistence type="predicted"/>